<dbReference type="AlphaFoldDB" id="A0A1R3VGI6"/>
<feature type="transmembrane region" description="Helical" evidence="1">
    <location>
        <begin position="97"/>
        <end position="114"/>
    </location>
</feature>
<accession>A0A1R3VGI6</accession>
<keyword evidence="3" id="KW-1185">Reference proteome</keyword>
<keyword evidence="1" id="KW-0472">Membrane</keyword>
<evidence type="ECO:0000313" key="3">
    <source>
        <dbReference type="Proteomes" id="UP000188388"/>
    </source>
</evidence>
<reference evidence="3" key="1">
    <citation type="submission" date="2017-01" db="EMBL/GenBank/DDBJ databases">
        <authorList>
            <person name="Brunel B."/>
        </authorList>
    </citation>
    <scope>NUCLEOTIDE SEQUENCE [LARGE SCALE GENOMIC DNA]</scope>
</reference>
<feature type="transmembrane region" description="Helical" evidence="1">
    <location>
        <begin position="134"/>
        <end position="158"/>
    </location>
</feature>
<feature type="transmembrane region" description="Helical" evidence="1">
    <location>
        <begin position="165"/>
        <end position="183"/>
    </location>
</feature>
<feature type="transmembrane region" description="Helical" evidence="1">
    <location>
        <begin position="203"/>
        <end position="224"/>
    </location>
</feature>
<dbReference type="Proteomes" id="UP000188388">
    <property type="component" value="Unassembled WGS sequence"/>
</dbReference>
<feature type="transmembrane region" description="Helical" evidence="1">
    <location>
        <begin position="65"/>
        <end position="85"/>
    </location>
</feature>
<keyword evidence="1" id="KW-0812">Transmembrane</keyword>
<sequence length="234" mass="25544">MTIASVEKEAPLLFSKWRPILAIVAVLSLLILCASFVQDLSLYAGREPDLSTKVWLLDVDVERSAFTWVSVLVLFFCSGLLFQCGDDAAGRSSQFTWHWYFLGFLFLLLCFDEFTGLHEKLSAALAARSTNTGLLYFAWAAPAGILSLVGLAAFVPFIRSFPTSLAVLLAVSAALFLGGAVGLEMVGGSVAEAEGMESLRYRMLANIEEGLELAGTLTFIYALLSYREITSRTR</sequence>
<evidence type="ECO:0000256" key="1">
    <source>
        <dbReference type="SAM" id="Phobius"/>
    </source>
</evidence>
<gene>
    <name evidence="2" type="ORF">BQ8794_60258</name>
</gene>
<keyword evidence="1" id="KW-1133">Transmembrane helix</keyword>
<name>A0A1R3VGI6_9HYPH</name>
<evidence type="ECO:0000313" key="2">
    <source>
        <dbReference type="EMBL" id="SIT58949.1"/>
    </source>
</evidence>
<protein>
    <submittedName>
        <fullName evidence="2">Uncharacterized protein</fullName>
    </submittedName>
</protein>
<dbReference type="EMBL" id="FTPD01000056">
    <property type="protein sequence ID" value="SIT58949.1"/>
    <property type="molecule type" value="Genomic_DNA"/>
</dbReference>
<organism evidence="2 3">
    <name type="scientific">Mesorhizobium prunaredense</name>
    <dbReference type="NCBI Taxonomy" id="1631249"/>
    <lineage>
        <taxon>Bacteria</taxon>
        <taxon>Pseudomonadati</taxon>
        <taxon>Pseudomonadota</taxon>
        <taxon>Alphaproteobacteria</taxon>
        <taxon>Hyphomicrobiales</taxon>
        <taxon>Phyllobacteriaceae</taxon>
        <taxon>Mesorhizobium</taxon>
    </lineage>
</organism>
<proteinExistence type="predicted"/>
<feature type="transmembrane region" description="Helical" evidence="1">
    <location>
        <begin position="20"/>
        <end position="45"/>
    </location>
</feature>